<sequence>MPIASRTIANLRNRCDPAHLGRLRRGSDSHPVTSLTMGFSGFGEHAIDFFDDLEADNSKAFWTDNKQTYEQDVRAPMEALLAELEPEFGPGKVFRPYRDVRFSNDKTPYKTHCGGVVEQGRGGGAFYVQISPAGLLVGGGSFAMASDQLARYRTAVDEDRRGEAFRQLLRKLERAGWEVRGERLKTRPRGYDPDHPRIELLKHRSIYVAREWEPDDALHERACFDRVRKAWRQLVDLNQWAADHIGVSTTRF</sequence>
<organism evidence="1 2">
    <name type="scientific">Allokutzneria multivorans</name>
    <dbReference type="NCBI Taxonomy" id="1142134"/>
    <lineage>
        <taxon>Bacteria</taxon>
        <taxon>Bacillati</taxon>
        <taxon>Actinomycetota</taxon>
        <taxon>Actinomycetes</taxon>
        <taxon>Pseudonocardiales</taxon>
        <taxon>Pseudonocardiaceae</taxon>
        <taxon>Allokutzneria</taxon>
    </lineage>
</organism>
<dbReference type="InterPro" id="IPR012808">
    <property type="entry name" value="CHP02453"/>
</dbReference>
<accession>A0ABP7TF26</accession>
<protein>
    <submittedName>
        <fullName evidence="1">DUF2461 domain-containing protein</fullName>
    </submittedName>
</protein>
<name>A0ABP7TF26_9PSEU</name>
<keyword evidence="2" id="KW-1185">Reference proteome</keyword>
<dbReference type="Pfam" id="PF09365">
    <property type="entry name" value="DUF2461"/>
    <property type="match status" value="1"/>
</dbReference>
<evidence type="ECO:0000313" key="2">
    <source>
        <dbReference type="Proteomes" id="UP001501747"/>
    </source>
</evidence>
<dbReference type="PANTHER" id="PTHR36452:SF1">
    <property type="entry name" value="DUF2461 DOMAIN-CONTAINING PROTEIN"/>
    <property type="match status" value="1"/>
</dbReference>
<dbReference type="NCBIfam" id="TIGR02453">
    <property type="entry name" value="TIGR02453 family protein"/>
    <property type="match status" value="1"/>
</dbReference>
<reference evidence="2" key="1">
    <citation type="journal article" date="2019" name="Int. J. Syst. Evol. Microbiol.">
        <title>The Global Catalogue of Microorganisms (GCM) 10K type strain sequencing project: providing services to taxonomists for standard genome sequencing and annotation.</title>
        <authorList>
            <consortium name="The Broad Institute Genomics Platform"/>
            <consortium name="The Broad Institute Genome Sequencing Center for Infectious Disease"/>
            <person name="Wu L."/>
            <person name="Ma J."/>
        </authorList>
    </citation>
    <scope>NUCLEOTIDE SEQUENCE [LARGE SCALE GENOMIC DNA]</scope>
    <source>
        <strain evidence="2">JCM 17342</strain>
    </source>
</reference>
<gene>
    <name evidence="1" type="ORF">GCM10022247_57600</name>
</gene>
<evidence type="ECO:0000313" key="1">
    <source>
        <dbReference type="EMBL" id="GAA4025398.1"/>
    </source>
</evidence>
<dbReference type="InterPro" id="IPR015996">
    <property type="entry name" value="UCP028451"/>
</dbReference>
<dbReference type="Proteomes" id="UP001501747">
    <property type="component" value="Unassembled WGS sequence"/>
</dbReference>
<dbReference type="PANTHER" id="PTHR36452">
    <property type="entry name" value="CHROMOSOME 12, WHOLE GENOME SHOTGUN SEQUENCE"/>
    <property type="match status" value="1"/>
</dbReference>
<dbReference type="EMBL" id="BAABAL010000019">
    <property type="protein sequence ID" value="GAA4025398.1"/>
    <property type="molecule type" value="Genomic_DNA"/>
</dbReference>
<proteinExistence type="predicted"/>
<dbReference type="PIRSF" id="PIRSF028451">
    <property type="entry name" value="UCP028451"/>
    <property type="match status" value="1"/>
</dbReference>
<comment type="caution">
    <text evidence="1">The sequence shown here is derived from an EMBL/GenBank/DDBJ whole genome shotgun (WGS) entry which is preliminary data.</text>
</comment>